<name>A0A1W6JXK6_9CREN</name>
<dbReference type="AlphaFoldDB" id="A0A1W6JXK6"/>
<keyword evidence="2" id="KW-1185">Reference proteome</keyword>
<proteinExistence type="predicted"/>
<protein>
    <submittedName>
        <fullName evidence="1">Uncharacterized protein</fullName>
    </submittedName>
</protein>
<dbReference type="KEGG" id="aman:B6F84_02490"/>
<dbReference type="OrthoDB" id="35349at2157"/>
<accession>A0A1W6JXK6</accession>
<dbReference type="GeneID" id="41589751"/>
<dbReference type="EMBL" id="CP020477">
    <property type="protein sequence ID" value="ARM75006.1"/>
    <property type="molecule type" value="Genomic_DNA"/>
</dbReference>
<dbReference type="Proteomes" id="UP000193404">
    <property type="component" value="Chromosome"/>
</dbReference>
<gene>
    <name evidence="1" type="ORF">B6F84_02490</name>
</gene>
<evidence type="ECO:0000313" key="1">
    <source>
        <dbReference type="EMBL" id="ARM75006.1"/>
    </source>
</evidence>
<reference evidence="1 2" key="1">
    <citation type="submission" date="2017-03" db="EMBL/GenBank/DDBJ databases">
        <title>Sulfur activation and transportation mechanism of thermophilic Archaea Acidianus manzaensis YN-25.</title>
        <authorList>
            <person name="Ma Y."/>
            <person name="Yang Y."/>
            <person name="Xia J."/>
        </authorList>
    </citation>
    <scope>NUCLEOTIDE SEQUENCE [LARGE SCALE GENOMIC DNA]</scope>
    <source>
        <strain evidence="1 2">YN-25</strain>
    </source>
</reference>
<dbReference type="STRING" id="282676.B6F84_02490"/>
<dbReference type="RefSeq" id="WP_148690761.1">
    <property type="nucleotide sequence ID" value="NZ_CP020477.1"/>
</dbReference>
<sequence length="152" mass="18196">MENFRELIIDSILSKKFSNFNEIENDGIKKRNSCIYYDGNFCKIFFEEKIISSWTSKGKIKPHPILCYICPYFSIRYNDIAPKSSLIDIYLYYIKMKDSIEREIEYIESKMNNIMYAYSSIKRRKEELILLLNDINDKIKLTLELIKLSEQI</sequence>
<evidence type="ECO:0000313" key="2">
    <source>
        <dbReference type="Proteomes" id="UP000193404"/>
    </source>
</evidence>
<organism evidence="1 2">
    <name type="scientific">Acidianus manzaensis</name>
    <dbReference type="NCBI Taxonomy" id="282676"/>
    <lineage>
        <taxon>Archaea</taxon>
        <taxon>Thermoproteota</taxon>
        <taxon>Thermoprotei</taxon>
        <taxon>Sulfolobales</taxon>
        <taxon>Sulfolobaceae</taxon>
        <taxon>Acidianus</taxon>
    </lineage>
</organism>